<feature type="domain" description="BTB" evidence="2">
    <location>
        <begin position="73"/>
        <end position="140"/>
    </location>
</feature>
<feature type="compositionally biased region" description="Acidic residues" evidence="1">
    <location>
        <begin position="42"/>
        <end position="53"/>
    </location>
</feature>
<dbReference type="PANTHER" id="PTHR47843">
    <property type="entry name" value="BTB DOMAIN-CONTAINING PROTEIN-RELATED"/>
    <property type="match status" value="1"/>
</dbReference>
<feature type="region of interest" description="Disordered" evidence="1">
    <location>
        <begin position="264"/>
        <end position="293"/>
    </location>
</feature>
<dbReference type="Gene3D" id="3.30.710.10">
    <property type="entry name" value="Potassium Channel Kv1.1, Chain A"/>
    <property type="match status" value="1"/>
</dbReference>
<evidence type="ECO:0000313" key="3">
    <source>
        <dbReference type="EMBL" id="KAK0511477.1"/>
    </source>
</evidence>
<dbReference type="EMBL" id="JAFEKC020000013">
    <property type="protein sequence ID" value="KAK0511477.1"/>
    <property type="molecule type" value="Genomic_DNA"/>
</dbReference>
<dbReference type="Proteomes" id="UP001166286">
    <property type="component" value="Unassembled WGS sequence"/>
</dbReference>
<evidence type="ECO:0000256" key="1">
    <source>
        <dbReference type="SAM" id="MobiDB-lite"/>
    </source>
</evidence>
<dbReference type="PROSITE" id="PS50097">
    <property type="entry name" value="BTB"/>
    <property type="match status" value="1"/>
</dbReference>
<reference evidence="3" key="1">
    <citation type="submission" date="2023-03" db="EMBL/GenBank/DDBJ databases">
        <title>Complete genome of Cladonia borealis.</title>
        <authorList>
            <person name="Park H."/>
        </authorList>
    </citation>
    <scope>NUCLEOTIDE SEQUENCE</scope>
    <source>
        <strain evidence="3">ANT050790</strain>
    </source>
</reference>
<feature type="region of interest" description="Disordered" evidence="1">
    <location>
        <begin position="1"/>
        <end position="59"/>
    </location>
</feature>
<evidence type="ECO:0000313" key="4">
    <source>
        <dbReference type="Proteomes" id="UP001166286"/>
    </source>
</evidence>
<organism evidence="3 4">
    <name type="scientific">Cladonia borealis</name>
    <dbReference type="NCBI Taxonomy" id="184061"/>
    <lineage>
        <taxon>Eukaryota</taxon>
        <taxon>Fungi</taxon>
        <taxon>Dikarya</taxon>
        <taxon>Ascomycota</taxon>
        <taxon>Pezizomycotina</taxon>
        <taxon>Lecanoromycetes</taxon>
        <taxon>OSLEUM clade</taxon>
        <taxon>Lecanoromycetidae</taxon>
        <taxon>Lecanorales</taxon>
        <taxon>Lecanorineae</taxon>
        <taxon>Cladoniaceae</taxon>
        <taxon>Cladonia</taxon>
    </lineage>
</organism>
<protein>
    <recommendedName>
        <fullName evidence="2">BTB domain-containing protein</fullName>
    </recommendedName>
</protein>
<name>A0AA39QYB2_9LECA</name>
<dbReference type="AlphaFoldDB" id="A0AA39QYB2"/>
<sequence length="293" mass="32010">MAEPEVRISTGTADDSIDIDMQGNDNGDVLEVGETNAQADAPGDDVEEEETQMETETSAARSTFADYLKSPIITLRIGPPPSPTTLTAHQLLLLKSPYFITAISPSSSSPQTTLSLPTADLEATSAVLEYLYTGEYFPPKTPSGTLATSPSLPAIDTTGAQLLKHAKVYTLASEFSLPLLKTLAHSKIHLINSTARAEINYARYVYSHTEKGDVTIRKPVASFWGQRSHVLRHETEGEFREMCLEYPEFAFDVLSFVLDAEEKREERRRKTQGGEEGEGGKGGGSARKRLRGI</sequence>
<dbReference type="InterPro" id="IPR000210">
    <property type="entry name" value="BTB/POZ_dom"/>
</dbReference>
<keyword evidence="4" id="KW-1185">Reference proteome</keyword>
<comment type="caution">
    <text evidence="3">The sequence shown here is derived from an EMBL/GenBank/DDBJ whole genome shotgun (WGS) entry which is preliminary data.</text>
</comment>
<dbReference type="SUPFAM" id="SSF54695">
    <property type="entry name" value="POZ domain"/>
    <property type="match status" value="1"/>
</dbReference>
<dbReference type="InterPro" id="IPR011333">
    <property type="entry name" value="SKP1/BTB/POZ_sf"/>
</dbReference>
<accession>A0AA39QYB2</accession>
<dbReference type="PANTHER" id="PTHR47843:SF3">
    <property type="entry name" value="BTB DOMAIN-CONTAINING PROTEIN"/>
    <property type="match status" value="1"/>
</dbReference>
<proteinExistence type="predicted"/>
<evidence type="ECO:0000259" key="2">
    <source>
        <dbReference type="PROSITE" id="PS50097"/>
    </source>
</evidence>
<gene>
    <name evidence="3" type="ORF">JMJ35_006050</name>
</gene>